<evidence type="ECO:0000259" key="9">
    <source>
        <dbReference type="PROSITE" id="PS00794"/>
    </source>
</evidence>
<keyword evidence="8" id="KW-0289">Folate biosynthesis</keyword>
<comment type="caution">
    <text evidence="10">The sequence shown here is derived from an EMBL/GenBank/DDBJ whole genome shotgun (WGS) entry which is preliminary data.</text>
</comment>
<evidence type="ECO:0000256" key="8">
    <source>
        <dbReference type="ARBA" id="ARBA00022909"/>
    </source>
</evidence>
<dbReference type="InterPro" id="IPR035907">
    <property type="entry name" value="Hppk_sf"/>
</dbReference>
<evidence type="ECO:0000256" key="4">
    <source>
        <dbReference type="ARBA" id="ARBA00022679"/>
    </source>
</evidence>
<name>A0A2U1FLE9_9PSEU</name>
<organism evidence="10 11">
    <name type="scientific">Actinomycetospora cinnamomea</name>
    <dbReference type="NCBI Taxonomy" id="663609"/>
    <lineage>
        <taxon>Bacteria</taxon>
        <taxon>Bacillati</taxon>
        <taxon>Actinomycetota</taxon>
        <taxon>Actinomycetes</taxon>
        <taxon>Pseudonocardiales</taxon>
        <taxon>Pseudonocardiaceae</taxon>
        <taxon>Actinomycetospora</taxon>
    </lineage>
</organism>
<dbReference type="GO" id="GO:0016301">
    <property type="term" value="F:kinase activity"/>
    <property type="evidence" value="ECO:0007669"/>
    <property type="project" value="UniProtKB-KW"/>
</dbReference>
<evidence type="ECO:0000256" key="5">
    <source>
        <dbReference type="ARBA" id="ARBA00022741"/>
    </source>
</evidence>
<dbReference type="UniPathway" id="UPA00077">
    <property type="reaction ID" value="UER00155"/>
</dbReference>
<comment type="pathway">
    <text evidence="2">Cofactor biosynthesis; tetrahydrofolate biosynthesis; 2-amino-4-hydroxy-6-hydroxymethyl-7,8-dihydropteridine diphosphate from 7,8-dihydroneopterin triphosphate: step 4/4.</text>
</comment>
<comment type="catalytic activity">
    <reaction evidence="1">
        <text>6-hydroxymethyl-7,8-dihydropterin + ATP = (7,8-dihydropterin-6-yl)methyl diphosphate + AMP + H(+)</text>
        <dbReference type="Rhea" id="RHEA:11412"/>
        <dbReference type="ChEBI" id="CHEBI:15378"/>
        <dbReference type="ChEBI" id="CHEBI:30616"/>
        <dbReference type="ChEBI" id="CHEBI:44841"/>
        <dbReference type="ChEBI" id="CHEBI:72950"/>
        <dbReference type="ChEBI" id="CHEBI:456215"/>
        <dbReference type="EC" id="2.7.6.3"/>
    </reaction>
</comment>
<gene>
    <name evidence="10" type="ORF">C8D89_102152</name>
</gene>
<dbReference type="Proteomes" id="UP000245639">
    <property type="component" value="Unassembled WGS sequence"/>
</dbReference>
<dbReference type="NCBIfam" id="TIGR01498">
    <property type="entry name" value="folK"/>
    <property type="match status" value="1"/>
</dbReference>
<accession>A0A2U1FLE9</accession>
<dbReference type="GO" id="GO:0005524">
    <property type="term" value="F:ATP binding"/>
    <property type="evidence" value="ECO:0007669"/>
    <property type="project" value="UniProtKB-KW"/>
</dbReference>
<dbReference type="Gene3D" id="3.30.70.560">
    <property type="entry name" value="7,8-Dihydro-6-hydroxymethylpterin-pyrophosphokinase HPPK"/>
    <property type="match status" value="1"/>
</dbReference>
<dbReference type="PANTHER" id="PTHR43071:SF1">
    <property type="entry name" value="2-AMINO-4-HYDROXY-6-HYDROXYMETHYLDIHYDROPTERIDINE PYROPHOSPHOKINASE"/>
    <property type="match status" value="1"/>
</dbReference>
<evidence type="ECO:0000256" key="2">
    <source>
        <dbReference type="ARBA" id="ARBA00005051"/>
    </source>
</evidence>
<dbReference type="SUPFAM" id="SSF55083">
    <property type="entry name" value="6-hydroxymethyl-7,8-dihydropterin pyrophosphokinase, HPPK"/>
    <property type="match status" value="1"/>
</dbReference>
<dbReference type="PANTHER" id="PTHR43071">
    <property type="entry name" value="2-AMINO-4-HYDROXY-6-HYDROXYMETHYLDIHYDROPTERIDINE PYROPHOSPHOKINASE"/>
    <property type="match status" value="1"/>
</dbReference>
<dbReference type="PROSITE" id="PS00794">
    <property type="entry name" value="HPPK"/>
    <property type="match status" value="1"/>
</dbReference>
<evidence type="ECO:0000256" key="1">
    <source>
        <dbReference type="ARBA" id="ARBA00000198"/>
    </source>
</evidence>
<dbReference type="GO" id="GO:0003848">
    <property type="term" value="F:2-amino-4-hydroxy-6-hydroxymethyldihydropteridine diphosphokinase activity"/>
    <property type="evidence" value="ECO:0007669"/>
    <property type="project" value="UniProtKB-EC"/>
</dbReference>
<dbReference type="GO" id="GO:0046656">
    <property type="term" value="P:folic acid biosynthetic process"/>
    <property type="evidence" value="ECO:0007669"/>
    <property type="project" value="UniProtKB-KW"/>
</dbReference>
<sequence length="169" mass="18403">MSRAVLSLGSNIGDRAAHLRGALASLRAAGARVVAVSPVYATAPWGGVEQDEFLNAVVVVEDPASRPRDWLARARAAESREGRTRDVRWGPRTLDVDVIDIDGHTSDDPVLTLPHPRAHERAFVLVPWLDVDPEARIPGRGRAADLLAALPTEERDGVRRDATELEGRR</sequence>
<dbReference type="RefSeq" id="WP_116707077.1">
    <property type="nucleotide sequence ID" value="NZ_QEKW01000002.1"/>
</dbReference>
<evidence type="ECO:0000313" key="11">
    <source>
        <dbReference type="Proteomes" id="UP000245639"/>
    </source>
</evidence>
<keyword evidence="5" id="KW-0547">Nucleotide-binding</keyword>
<dbReference type="GO" id="GO:0046654">
    <property type="term" value="P:tetrahydrofolate biosynthetic process"/>
    <property type="evidence" value="ECO:0007669"/>
    <property type="project" value="UniProtKB-UniPathway"/>
</dbReference>
<dbReference type="EMBL" id="QEKW01000002">
    <property type="protein sequence ID" value="PVZ13004.1"/>
    <property type="molecule type" value="Genomic_DNA"/>
</dbReference>
<dbReference type="Pfam" id="PF01288">
    <property type="entry name" value="HPPK"/>
    <property type="match status" value="1"/>
</dbReference>
<evidence type="ECO:0000256" key="3">
    <source>
        <dbReference type="ARBA" id="ARBA00013253"/>
    </source>
</evidence>
<keyword evidence="11" id="KW-1185">Reference proteome</keyword>
<reference evidence="10 11" key="1">
    <citation type="submission" date="2018-04" db="EMBL/GenBank/DDBJ databases">
        <title>Genomic Encyclopedia of Type Strains, Phase IV (KMG-IV): sequencing the most valuable type-strain genomes for metagenomic binning, comparative biology and taxonomic classification.</title>
        <authorList>
            <person name="Goeker M."/>
        </authorList>
    </citation>
    <scope>NUCLEOTIDE SEQUENCE [LARGE SCALE GENOMIC DNA]</scope>
    <source>
        <strain evidence="10 11">DSM 45771</strain>
    </source>
</reference>
<protein>
    <recommendedName>
        <fullName evidence="3">2-amino-4-hydroxy-6-hydroxymethyldihydropteridine diphosphokinase</fullName>
        <ecNumber evidence="3">2.7.6.3</ecNumber>
    </recommendedName>
</protein>
<dbReference type="CDD" id="cd00483">
    <property type="entry name" value="HPPK"/>
    <property type="match status" value="1"/>
</dbReference>
<keyword evidence="7" id="KW-0067">ATP-binding</keyword>
<evidence type="ECO:0000256" key="6">
    <source>
        <dbReference type="ARBA" id="ARBA00022777"/>
    </source>
</evidence>
<dbReference type="InterPro" id="IPR000550">
    <property type="entry name" value="Hppk"/>
</dbReference>
<dbReference type="EC" id="2.7.6.3" evidence="3"/>
<dbReference type="AlphaFoldDB" id="A0A2U1FLE9"/>
<keyword evidence="6 10" id="KW-0418">Kinase</keyword>
<evidence type="ECO:0000256" key="7">
    <source>
        <dbReference type="ARBA" id="ARBA00022840"/>
    </source>
</evidence>
<dbReference type="OrthoDB" id="9808041at2"/>
<feature type="domain" description="7,8-dihydro-6-hydroxymethylpterin-pyrophosphokinase" evidence="9">
    <location>
        <begin position="88"/>
        <end position="99"/>
    </location>
</feature>
<keyword evidence="4" id="KW-0808">Transferase</keyword>
<proteinExistence type="predicted"/>
<evidence type="ECO:0000313" key="10">
    <source>
        <dbReference type="EMBL" id="PVZ13004.1"/>
    </source>
</evidence>